<reference evidence="3 4" key="1">
    <citation type="submission" date="2019-07" db="EMBL/GenBank/DDBJ databases">
        <title>Genome sequencing for Ferrovibrio sp. K5.</title>
        <authorList>
            <person name="Park S.-J."/>
        </authorList>
    </citation>
    <scope>NUCLEOTIDE SEQUENCE [LARGE SCALE GENOMIC DNA]</scope>
    <source>
        <strain evidence="3 4">K5</strain>
    </source>
</reference>
<keyword evidence="2" id="KW-0408">Iron</keyword>
<keyword evidence="1" id="KW-0479">Metal-binding</keyword>
<evidence type="ECO:0000313" key="4">
    <source>
        <dbReference type="Proteomes" id="UP000317496"/>
    </source>
</evidence>
<proteinExistence type="predicted"/>
<dbReference type="PANTHER" id="PTHR20883">
    <property type="entry name" value="PHYTANOYL-COA DIOXYGENASE DOMAIN CONTAINING 1"/>
    <property type="match status" value="1"/>
</dbReference>
<dbReference type="InterPro" id="IPR008775">
    <property type="entry name" value="Phytyl_CoA_dOase-like"/>
</dbReference>
<dbReference type="Proteomes" id="UP000317496">
    <property type="component" value="Chromosome"/>
</dbReference>
<dbReference type="GO" id="GO:0005506">
    <property type="term" value="F:iron ion binding"/>
    <property type="evidence" value="ECO:0007669"/>
    <property type="project" value="UniProtKB-ARBA"/>
</dbReference>
<dbReference type="Pfam" id="PF05721">
    <property type="entry name" value="PhyH"/>
    <property type="match status" value="1"/>
</dbReference>
<keyword evidence="4" id="KW-1185">Reference proteome</keyword>
<dbReference type="AlphaFoldDB" id="A0A516GW79"/>
<keyword evidence="3" id="KW-0560">Oxidoreductase</keyword>
<gene>
    <name evidence="3" type="ORF">FNB15_00155</name>
</gene>
<dbReference type="RefSeq" id="WP_144066772.1">
    <property type="nucleotide sequence ID" value="NZ_CP041636.1"/>
</dbReference>
<dbReference type="EMBL" id="CP041636">
    <property type="protein sequence ID" value="QDO95791.1"/>
    <property type="molecule type" value="Genomic_DNA"/>
</dbReference>
<dbReference type="GO" id="GO:0016706">
    <property type="term" value="F:2-oxoglutarate-dependent dioxygenase activity"/>
    <property type="evidence" value="ECO:0007669"/>
    <property type="project" value="UniProtKB-ARBA"/>
</dbReference>
<organism evidence="3 4">
    <name type="scientific">Ferrovibrio terrae</name>
    <dbReference type="NCBI Taxonomy" id="2594003"/>
    <lineage>
        <taxon>Bacteria</taxon>
        <taxon>Pseudomonadati</taxon>
        <taxon>Pseudomonadota</taxon>
        <taxon>Alphaproteobacteria</taxon>
        <taxon>Rhodospirillales</taxon>
        <taxon>Rhodospirillaceae</taxon>
        <taxon>Ferrovibrio</taxon>
    </lineage>
</organism>
<evidence type="ECO:0000256" key="1">
    <source>
        <dbReference type="ARBA" id="ARBA00022723"/>
    </source>
</evidence>
<dbReference type="SUPFAM" id="SSF51197">
    <property type="entry name" value="Clavaminate synthase-like"/>
    <property type="match status" value="1"/>
</dbReference>
<dbReference type="PANTHER" id="PTHR20883:SF15">
    <property type="entry name" value="PHYTANOYL-COA DIOXYGENASE DOMAIN-CONTAINING PROTEIN 1"/>
    <property type="match status" value="1"/>
</dbReference>
<accession>A0A516GW79</accession>
<name>A0A516GW79_9PROT</name>
<sequence length="285" mass="31813">MEKMIVKDVSEYFNAELARKYRSTAGSQDPVDPALVDGLMAQVERDGYVILQNLFTAEETAEMRAALEPHFHQHLGRNSFEGFGTRRLYAVVEKTLACNALAEHPVILALLDRLLEPNYLLSQLQAIDIQPGEAAQPLHHDDAFYRVARPRAALGAATIMAIDDFTFENGATLLIPGSHRWDGRMPGPEDIARAIPAVMPSGSVLFFVGTLWHGGGANVTDRSRLCVTAQYCAPWCRQQENFSLSVSRERVKQCSEHMRRLLGYSIHPPFMGFVNGLHPKRLLED</sequence>
<keyword evidence="3" id="KW-0223">Dioxygenase</keyword>
<evidence type="ECO:0000313" key="3">
    <source>
        <dbReference type="EMBL" id="QDO95791.1"/>
    </source>
</evidence>
<dbReference type="OrthoDB" id="9796766at2"/>
<evidence type="ECO:0000256" key="2">
    <source>
        <dbReference type="ARBA" id="ARBA00023004"/>
    </source>
</evidence>
<protein>
    <submittedName>
        <fullName evidence="3">Phytanoyl-CoA dioxygenase family protein</fullName>
    </submittedName>
</protein>
<dbReference type="KEGG" id="fer:FNB15_00155"/>
<dbReference type="Gene3D" id="2.60.120.620">
    <property type="entry name" value="q2cbj1_9rhob like domain"/>
    <property type="match status" value="1"/>
</dbReference>